<feature type="transmembrane region" description="Helical" evidence="9">
    <location>
        <begin position="12"/>
        <end position="32"/>
    </location>
</feature>
<dbReference type="InterPro" id="IPR005828">
    <property type="entry name" value="MFS_sugar_transport-like"/>
</dbReference>
<dbReference type="Gene3D" id="1.20.1250.20">
    <property type="entry name" value="MFS general substrate transporter like domains"/>
    <property type="match status" value="1"/>
</dbReference>
<dbReference type="AlphaFoldDB" id="A0AAE2CJY3"/>
<comment type="caution">
    <text evidence="11">The sequence shown here is derived from an EMBL/GenBank/DDBJ whole genome shotgun (WGS) entry which is preliminary data.</text>
</comment>
<evidence type="ECO:0000256" key="7">
    <source>
        <dbReference type="ARBA" id="ARBA00044504"/>
    </source>
</evidence>
<feature type="transmembrane region" description="Helical" evidence="9">
    <location>
        <begin position="44"/>
        <end position="65"/>
    </location>
</feature>
<evidence type="ECO:0000256" key="3">
    <source>
        <dbReference type="ARBA" id="ARBA00022448"/>
    </source>
</evidence>
<keyword evidence="5 9" id="KW-1133">Transmembrane helix</keyword>
<dbReference type="PANTHER" id="PTHR48020">
    <property type="entry name" value="PROTON MYO-INOSITOL COTRANSPORTER"/>
    <property type="match status" value="1"/>
</dbReference>
<dbReference type="EMBL" id="JACGWO010000006">
    <property type="protein sequence ID" value="KAK4424907.1"/>
    <property type="molecule type" value="Genomic_DNA"/>
</dbReference>
<dbReference type="Proteomes" id="UP001293254">
    <property type="component" value="Unassembled WGS sequence"/>
</dbReference>
<evidence type="ECO:0000256" key="2">
    <source>
        <dbReference type="ARBA" id="ARBA00010992"/>
    </source>
</evidence>
<dbReference type="SUPFAM" id="SSF103473">
    <property type="entry name" value="MFS general substrate transporter"/>
    <property type="match status" value="1"/>
</dbReference>
<gene>
    <name evidence="11" type="ORF">Salat_1684300</name>
</gene>
<keyword evidence="6 9" id="KW-0472">Membrane</keyword>
<feature type="transmembrane region" description="Helical" evidence="9">
    <location>
        <begin position="129"/>
        <end position="153"/>
    </location>
</feature>
<dbReference type="GO" id="GO:0016020">
    <property type="term" value="C:membrane"/>
    <property type="evidence" value="ECO:0007669"/>
    <property type="project" value="UniProtKB-SubCell"/>
</dbReference>
<proteinExistence type="inferred from homology"/>
<dbReference type="InterPro" id="IPR005829">
    <property type="entry name" value="Sugar_transporter_CS"/>
</dbReference>
<sequence length="213" mass="22652">MASFSSNQLALLLSLIVAFMNALGTILGIYLIDHVGRRELALSSSLYGVNLSLIILAVAFFLEPYSSMNGLYGWIAVVDLALYIAYFSPNMDRQLGNIYRGLCGGMSATVNWISNLIVAQSFLSVAEAIGIGPTFLILAALAVATFAFVAILIPETKGLTFEEVENILKEGAWGRGRDVPENLSGSEECVEGVAPPNEETIAAEDNASANVGP</sequence>
<feature type="transmembrane region" description="Helical" evidence="9">
    <location>
        <begin position="101"/>
        <end position="123"/>
    </location>
</feature>
<dbReference type="GO" id="GO:0022857">
    <property type="term" value="F:transmembrane transporter activity"/>
    <property type="evidence" value="ECO:0007669"/>
    <property type="project" value="InterPro"/>
</dbReference>
<evidence type="ECO:0000256" key="5">
    <source>
        <dbReference type="ARBA" id="ARBA00022989"/>
    </source>
</evidence>
<dbReference type="InterPro" id="IPR020846">
    <property type="entry name" value="MFS_dom"/>
</dbReference>
<evidence type="ECO:0000313" key="12">
    <source>
        <dbReference type="Proteomes" id="UP001293254"/>
    </source>
</evidence>
<reference evidence="11" key="2">
    <citation type="journal article" date="2024" name="Plant">
        <title>Genomic evolution and insights into agronomic trait innovations of Sesamum species.</title>
        <authorList>
            <person name="Miao H."/>
            <person name="Wang L."/>
            <person name="Qu L."/>
            <person name="Liu H."/>
            <person name="Sun Y."/>
            <person name="Le M."/>
            <person name="Wang Q."/>
            <person name="Wei S."/>
            <person name="Zheng Y."/>
            <person name="Lin W."/>
            <person name="Duan Y."/>
            <person name="Cao H."/>
            <person name="Xiong S."/>
            <person name="Wang X."/>
            <person name="Wei L."/>
            <person name="Li C."/>
            <person name="Ma Q."/>
            <person name="Ju M."/>
            <person name="Zhao R."/>
            <person name="Li G."/>
            <person name="Mu C."/>
            <person name="Tian Q."/>
            <person name="Mei H."/>
            <person name="Zhang T."/>
            <person name="Gao T."/>
            <person name="Zhang H."/>
        </authorList>
    </citation>
    <scope>NUCLEOTIDE SEQUENCE</scope>
    <source>
        <strain evidence="11">3651</strain>
    </source>
</reference>
<evidence type="ECO:0000259" key="10">
    <source>
        <dbReference type="PROSITE" id="PS50850"/>
    </source>
</evidence>
<name>A0AAE2CJY3_9LAMI</name>
<organism evidence="11 12">
    <name type="scientific">Sesamum alatum</name>
    <dbReference type="NCBI Taxonomy" id="300844"/>
    <lineage>
        <taxon>Eukaryota</taxon>
        <taxon>Viridiplantae</taxon>
        <taxon>Streptophyta</taxon>
        <taxon>Embryophyta</taxon>
        <taxon>Tracheophyta</taxon>
        <taxon>Spermatophyta</taxon>
        <taxon>Magnoliopsida</taxon>
        <taxon>eudicotyledons</taxon>
        <taxon>Gunneridae</taxon>
        <taxon>Pentapetalae</taxon>
        <taxon>asterids</taxon>
        <taxon>lamiids</taxon>
        <taxon>Lamiales</taxon>
        <taxon>Pedaliaceae</taxon>
        <taxon>Sesamum</taxon>
    </lineage>
</organism>
<feature type="domain" description="Major facilitator superfamily (MFS) profile" evidence="10">
    <location>
        <begin position="1"/>
        <end position="157"/>
    </location>
</feature>
<dbReference type="InterPro" id="IPR050814">
    <property type="entry name" value="Myo-inositol_Transporter"/>
</dbReference>
<dbReference type="PANTHER" id="PTHR48020:SF12">
    <property type="entry name" value="PROTON MYO-INOSITOL COTRANSPORTER"/>
    <property type="match status" value="1"/>
</dbReference>
<evidence type="ECO:0000313" key="11">
    <source>
        <dbReference type="EMBL" id="KAK4424907.1"/>
    </source>
</evidence>
<dbReference type="Pfam" id="PF00083">
    <property type="entry name" value="Sugar_tr"/>
    <property type="match status" value="1"/>
</dbReference>
<feature type="transmembrane region" description="Helical" evidence="9">
    <location>
        <begin position="71"/>
        <end position="89"/>
    </location>
</feature>
<reference evidence="11" key="1">
    <citation type="submission" date="2020-06" db="EMBL/GenBank/DDBJ databases">
        <authorList>
            <person name="Li T."/>
            <person name="Hu X."/>
            <person name="Zhang T."/>
            <person name="Song X."/>
            <person name="Zhang H."/>
            <person name="Dai N."/>
            <person name="Sheng W."/>
            <person name="Hou X."/>
            <person name="Wei L."/>
        </authorList>
    </citation>
    <scope>NUCLEOTIDE SEQUENCE</scope>
    <source>
        <strain evidence="11">3651</strain>
        <tissue evidence="11">Leaf</tissue>
    </source>
</reference>
<accession>A0AAE2CJY3</accession>
<evidence type="ECO:0000256" key="8">
    <source>
        <dbReference type="SAM" id="MobiDB-lite"/>
    </source>
</evidence>
<comment type="similarity">
    <text evidence="2">Belongs to the major facilitator superfamily. Sugar transporter (TC 2.A.1.1) family.</text>
</comment>
<protein>
    <submittedName>
        <fullName evidence="11">Inositol transporter 1</fullName>
    </submittedName>
</protein>
<evidence type="ECO:0000256" key="1">
    <source>
        <dbReference type="ARBA" id="ARBA00004141"/>
    </source>
</evidence>
<dbReference type="PROSITE" id="PS50850">
    <property type="entry name" value="MFS"/>
    <property type="match status" value="1"/>
</dbReference>
<evidence type="ECO:0000256" key="4">
    <source>
        <dbReference type="ARBA" id="ARBA00022692"/>
    </source>
</evidence>
<feature type="region of interest" description="Disordered" evidence="8">
    <location>
        <begin position="179"/>
        <end position="213"/>
    </location>
</feature>
<keyword evidence="4 9" id="KW-0812">Transmembrane</keyword>
<comment type="similarity">
    <text evidence="7">Belongs to the major facilitator superfamily. Phosphate:H(+) symporter (TC 2.A.1.9) family.</text>
</comment>
<evidence type="ECO:0000256" key="6">
    <source>
        <dbReference type="ARBA" id="ARBA00023136"/>
    </source>
</evidence>
<keyword evidence="12" id="KW-1185">Reference proteome</keyword>
<comment type="subcellular location">
    <subcellularLocation>
        <location evidence="1">Membrane</location>
        <topology evidence="1">Multi-pass membrane protein</topology>
    </subcellularLocation>
</comment>
<dbReference type="PROSITE" id="PS00216">
    <property type="entry name" value="SUGAR_TRANSPORT_1"/>
    <property type="match status" value="1"/>
</dbReference>
<keyword evidence="3" id="KW-0813">Transport</keyword>
<evidence type="ECO:0000256" key="9">
    <source>
        <dbReference type="SAM" id="Phobius"/>
    </source>
</evidence>
<dbReference type="InterPro" id="IPR036259">
    <property type="entry name" value="MFS_trans_sf"/>
</dbReference>